<sequence length="217" mass="24301">MKKASTQKAAPKATAKKTTATGKGTTAAKKTDTTKTVEKTKGTEKKPQLPKADPIKITVKQLGAYAKANTYKVKQEEHKCPTILWPLIIDQKGVAGTFLQYQDVNMVQGIKAMSPDSIRIAILGAMRYGKPLVFDMLDMDLYETLKGKFDSVQDGLLDLILDRSITKEEYCGLLIKEEDGPEYDKNNFSPERMEDFMFIVVTTNPEQHKELTDCMQQ</sequence>
<feature type="region of interest" description="Disordered" evidence="1">
    <location>
        <begin position="1"/>
        <end position="51"/>
    </location>
</feature>
<dbReference type="EMBL" id="JARBDR010000813">
    <property type="protein sequence ID" value="KAJ8305744.1"/>
    <property type="molecule type" value="Genomic_DNA"/>
</dbReference>
<keyword evidence="3" id="KW-1185">Reference proteome</keyword>
<protein>
    <submittedName>
        <fullName evidence="2">Uncharacterized protein</fullName>
    </submittedName>
</protein>
<dbReference type="Gene3D" id="3.40.50.300">
    <property type="entry name" value="P-loop containing nucleotide triphosphate hydrolases"/>
    <property type="match status" value="1"/>
</dbReference>
<dbReference type="Proteomes" id="UP001217089">
    <property type="component" value="Unassembled WGS sequence"/>
</dbReference>
<accession>A0ABQ9ELG5</accession>
<comment type="caution">
    <text evidence="2">The sequence shown here is derived from an EMBL/GenBank/DDBJ whole genome shotgun (WGS) entry which is preliminary data.</text>
</comment>
<evidence type="ECO:0000313" key="3">
    <source>
        <dbReference type="Proteomes" id="UP001217089"/>
    </source>
</evidence>
<organism evidence="2 3">
    <name type="scientific">Tegillarca granosa</name>
    <name type="common">Malaysian cockle</name>
    <name type="synonym">Anadara granosa</name>
    <dbReference type="NCBI Taxonomy" id="220873"/>
    <lineage>
        <taxon>Eukaryota</taxon>
        <taxon>Metazoa</taxon>
        <taxon>Spiralia</taxon>
        <taxon>Lophotrochozoa</taxon>
        <taxon>Mollusca</taxon>
        <taxon>Bivalvia</taxon>
        <taxon>Autobranchia</taxon>
        <taxon>Pteriomorphia</taxon>
        <taxon>Arcoida</taxon>
        <taxon>Arcoidea</taxon>
        <taxon>Arcidae</taxon>
        <taxon>Tegillarca</taxon>
    </lineage>
</organism>
<feature type="compositionally biased region" description="Low complexity" evidence="1">
    <location>
        <begin position="1"/>
        <end position="28"/>
    </location>
</feature>
<gene>
    <name evidence="2" type="ORF">KUTeg_016289</name>
</gene>
<feature type="non-terminal residue" evidence="2">
    <location>
        <position position="217"/>
    </location>
</feature>
<feature type="compositionally biased region" description="Basic and acidic residues" evidence="1">
    <location>
        <begin position="29"/>
        <end position="47"/>
    </location>
</feature>
<dbReference type="InterPro" id="IPR027417">
    <property type="entry name" value="P-loop_NTPase"/>
</dbReference>
<name>A0ABQ9ELG5_TEGGR</name>
<evidence type="ECO:0000313" key="2">
    <source>
        <dbReference type="EMBL" id="KAJ8305744.1"/>
    </source>
</evidence>
<proteinExistence type="predicted"/>
<evidence type="ECO:0000256" key="1">
    <source>
        <dbReference type="SAM" id="MobiDB-lite"/>
    </source>
</evidence>
<reference evidence="2 3" key="1">
    <citation type="submission" date="2022-12" db="EMBL/GenBank/DDBJ databases">
        <title>Chromosome-level genome of Tegillarca granosa.</title>
        <authorList>
            <person name="Kim J."/>
        </authorList>
    </citation>
    <scope>NUCLEOTIDE SEQUENCE [LARGE SCALE GENOMIC DNA]</scope>
    <source>
        <strain evidence="2">Teg-2019</strain>
        <tissue evidence="2">Adductor muscle</tissue>
    </source>
</reference>